<dbReference type="Pfam" id="PF13505">
    <property type="entry name" value="OMP_b-brl"/>
    <property type="match status" value="1"/>
</dbReference>
<dbReference type="RefSeq" id="WP_255843933.1">
    <property type="nucleotide sequence ID" value="NZ_CP094358.1"/>
</dbReference>
<sequence>MKKLFFAAILLCAFSAVNAQEIKFGVTAGFANADGKIELDGTDIPTDSESGFYIGALADFTLSESFHIQPELLYVNVNEGNALLLPIMAKFYVTEGLNLQAGPQILFDLEESVDDYSSVNFDLGIGAGYDINEKFFVEGRYAFQINNTYTGDADITSRVNLINIGVGYKF</sequence>
<keyword evidence="5" id="KW-1185">Reference proteome</keyword>
<accession>A0A9E6ZUG8</accession>
<feature type="domain" description="Outer membrane protein beta-barrel" evidence="3">
    <location>
        <begin position="6"/>
        <end position="170"/>
    </location>
</feature>
<protein>
    <submittedName>
        <fullName evidence="4">PorT family protein</fullName>
    </submittedName>
</protein>
<keyword evidence="1 2" id="KW-0732">Signal</keyword>
<organism evidence="4 5">
    <name type="scientific">Abyssalbus ytuae</name>
    <dbReference type="NCBI Taxonomy" id="2926907"/>
    <lineage>
        <taxon>Bacteria</taxon>
        <taxon>Pseudomonadati</taxon>
        <taxon>Bacteroidota</taxon>
        <taxon>Flavobacteriia</taxon>
        <taxon>Flavobacteriales</taxon>
        <taxon>Flavobacteriaceae</taxon>
        <taxon>Abyssalbus</taxon>
    </lineage>
</organism>
<name>A0A9E6ZUG8_9FLAO</name>
<dbReference type="AlphaFoldDB" id="A0A9E6ZUG8"/>
<dbReference type="Gene3D" id="2.40.160.40">
    <property type="entry name" value="monomeric porin ompg"/>
    <property type="match status" value="1"/>
</dbReference>
<feature type="signal peptide" evidence="2">
    <location>
        <begin position="1"/>
        <end position="19"/>
    </location>
</feature>
<dbReference type="Proteomes" id="UP000831290">
    <property type="component" value="Chromosome"/>
</dbReference>
<feature type="chain" id="PRO_5039484054" evidence="2">
    <location>
        <begin position="20"/>
        <end position="170"/>
    </location>
</feature>
<proteinExistence type="predicted"/>
<evidence type="ECO:0000313" key="4">
    <source>
        <dbReference type="EMBL" id="UOB18028.1"/>
    </source>
</evidence>
<dbReference type="EMBL" id="CP094358">
    <property type="protein sequence ID" value="UOB18028.1"/>
    <property type="molecule type" value="Genomic_DNA"/>
</dbReference>
<evidence type="ECO:0000259" key="3">
    <source>
        <dbReference type="Pfam" id="PF13505"/>
    </source>
</evidence>
<dbReference type="SUPFAM" id="SSF56925">
    <property type="entry name" value="OMPA-like"/>
    <property type="match status" value="1"/>
</dbReference>
<evidence type="ECO:0000313" key="5">
    <source>
        <dbReference type="Proteomes" id="UP000831290"/>
    </source>
</evidence>
<gene>
    <name evidence="4" type="ORF">MQE35_01710</name>
</gene>
<evidence type="ECO:0000256" key="1">
    <source>
        <dbReference type="ARBA" id="ARBA00022729"/>
    </source>
</evidence>
<dbReference type="InterPro" id="IPR011250">
    <property type="entry name" value="OMP/PagP_B-barrel"/>
</dbReference>
<dbReference type="KEGG" id="fbm:MQE35_01710"/>
<reference evidence="4" key="1">
    <citation type="submission" date="2022-03" db="EMBL/GenBank/DDBJ databases">
        <title>Description of Abyssus ytuae gen. nov., sp. nov., a novel member of the family Flavobacteriaceae isolated from the sediment of Mariana Trench.</title>
        <authorList>
            <person name="Zhang J."/>
            <person name="Xu X."/>
        </authorList>
    </citation>
    <scope>NUCLEOTIDE SEQUENCE</scope>
    <source>
        <strain evidence="4">MT3330</strain>
    </source>
</reference>
<evidence type="ECO:0000256" key="2">
    <source>
        <dbReference type="SAM" id="SignalP"/>
    </source>
</evidence>
<dbReference type="InterPro" id="IPR053713">
    <property type="entry name" value="Bact_OM_Channel_sf"/>
</dbReference>
<dbReference type="InterPro" id="IPR027385">
    <property type="entry name" value="Beta-barrel_OMP"/>
</dbReference>